<comment type="caution">
    <text evidence="1">The sequence shown here is derived from an EMBL/GenBank/DDBJ whole genome shotgun (WGS) entry which is preliminary data.</text>
</comment>
<evidence type="ECO:0000313" key="1">
    <source>
        <dbReference type="EMBL" id="ENZ82043.1"/>
    </source>
</evidence>
<name>R0E982_CAUVI</name>
<evidence type="ECO:0000313" key="2">
    <source>
        <dbReference type="Proteomes" id="UP000013063"/>
    </source>
</evidence>
<keyword evidence="2" id="KW-1185">Reference proteome</keyword>
<dbReference type="RefSeq" id="WP_004619294.1">
    <property type="nucleotide sequence ID" value="NZ_APMP01000010.1"/>
</dbReference>
<organism evidence="1 2">
    <name type="scientific">Caulobacter vibrioides OR37</name>
    <dbReference type="NCBI Taxonomy" id="1292034"/>
    <lineage>
        <taxon>Bacteria</taxon>
        <taxon>Pseudomonadati</taxon>
        <taxon>Pseudomonadota</taxon>
        <taxon>Alphaproteobacteria</taxon>
        <taxon>Caulobacterales</taxon>
        <taxon>Caulobacteraceae</taxon>
        <taxon>Caulobacter</taxon>
    </lineage>
</organism>
<gene>
    <name evidence="1" type="ORF">OR37_02087</name>
</gene>
<reference evidence="1 2" key="1">
    <citation type="journal article" date="2013" name="Genome Announc.">
        <title>Draft Genome Sequence for Caulobacter sp. Strain OR37, a Bacterium Tolerant to Heavy Metals.</title>
        <authorList>
            <person name="Utturkar S.M."/>
            <person name="Bollmann A."/>
            <person name="Brzoska R.M."/>
            <person name="Klingeman D.M."/>
            <person name="Epstein S.E."/>
            <person name="Palumbo A.V."/>
            <person name="Brown S.D."/>
        </authorList>
    </citation>
    <scope>NUCLEOTIDE SEQUENCE [LARGE SCALE GENOMIC DNA]</scope>
    <source>
        <strain evidence="1 2">OR37</strain>
    </source>
</reference>
<dbReference type="OrthoDB" id="9897444at2"/>
<dbReference type="Proteomes" id="UP000013063">
    <property type="component" value="Unassembled WGS sequence"/>
</dbReference>
<evidence type="ECO:0008006" key="3">
    <source>
        <dbReference type="Google" id="ProtNLM"/>
    </source>
</evidence>
<sequence>MSETNDEALPPLEASIAQALAGKICDIITAAGKANPGMEASADSKKLVARRVPPSWLSKFELMDGYGFVIWDEAMTVLDRILVYPVTARYRKYLVGAPKEVIGAWQFHSHSLRVGELYIVLDRTVALLEFLYVVGRDCGLDVTDCRKSFEKKFKKALDRRLRERHRLVHAHERPSMTSRIIDFSGGKWDGDKDAAREVLMKFFIDTLPKLAKASEAAGRIAPKTPEDVEALHEWGAQQEARIMLKLVGDALLGTLNESSLAPASAPKS</sequence>
<dbReference type="AlphaFoldDB" id="R0E982"/>
<protein>
    <recommendedName>
        <fullName evidence="3">Cthe-2314-like HEPN domain-containing protein</fullName>
    </recommendedName>
</protein>
<proteinExistence type="predicted"/>
<dbReference type="EMBL" id="APMP01000010">
    <property type="protein sequence ID" value="ENZ82043.1"/>
    <property type="molecule type" value="Genomic_DNA"/>
</dbReference>
<accession>R0E982</accession>